<proteinExistence type="inferred from homology"/>
<comment type="cofactor">
    <cofactor evidence="1 13">
        <name>heme</name>
        <dbReference type="ChEBI" id="CHEBI:30413"/>
    </cofactor>
</comment>
<keyword evidence="5 13" id="KW-0349">Heme</keyword>
<comment type="similarity">
    <text evidence="4 14">Belongs to the cytochrome P450 family.</text>
</comment>
<dbReference type="PANTHER" id="PTHR46206:SF5">
    <property type="entry name" value="P450, PUTATIVE (EUROFUNG)-RELATED"/>
    <property type="match status" value="1"/>
</dbReference>
<dbReference type="InterPro" id="IPR002403">
    <property type="entry name" value="Cyt_P450_E_grp-IV"/>
</dbReference>
<comment type="pathway">
    <text evidence="3">Mycotoxin biosynthesis.</text>
</comment>
<evidence type="ECO:0000256" key="3">
    <source>
        <dbReference type="ARBA" id="ARBA00004685"/>
    </source>
</evidence>
<keyword evidence="6" id="KW-0812">Transmembrane</keyword>
<feature type="signal peptide" evidence="15">
    <location>
        <begin position="1"/>
        <end position="26"/>
    </location>
</feature>
<dbReference type="PANTHER" id="PTHR46206">
    <property type="entry name" value="CYTOCHROME P450"/>
    <property type="match status" value="1"/>
</dbReference>
<evidence type="ECO:0000313" key="17">
    <source>
        <dbReference type="Proteomes" id="UP000799291"/>
    </source>
</evidence>
<evidence type="ECO:0000256" key="5">
    <source>
        <dbReference type="ARBA" id="ARBA00022617"/>
    </source>
</evidence>
<keyword evidence="8" id="KW-1133">Transmembrane helix</keyword>
<evidence type="ECO:0000256" key="7">
    <source>
        <dbReference type="ARBA" id="ARBA00022723"/>
    </source>
</evidence>
<reference evidence="16" key="1">
    <citation type="journal article" date="2020" name="Stud. Mycol.">
        <title>101 Dothideomycetes genomes: a test case for predicting lifestyles and emergence of pathogens.</title>
        <authorList>
            <person name="Haridas S."/>
            <person name="Albert R."/>
            <person name="Binder M."/>
            <person name="Bloem J."/>
            <person name="Labutti K."/>
            <person name="Salamov A."/>
            <person name="Andreopoulos B."/>
            <person name="Baker S."/>
            <person name="Barry K."/>
            <person name="Bills G."/>
            <person name="Bluhm B."/>
            <person name="Cannon C."/>
            <person name="Castanera R."/>
            <person name="Culley D."/>
            <person name="Daum C."/>
            <person name="Ezra D."/>
            <person name="Gonzalez J."/>
            <person name="Henrissat B."/>
            <person name="Kuo A."/>
            <person name="Liang C."/>
            <person name="Lipzen A."/>
            <person name="Lutzoni F."/>
            <person name="Magnuson J."/>
            <person name="Mondo S."/>
            <person name="Nolan M."/>
            <person name="Ohm R."/>
            <person name="Pangilinan J."/>
            <person name="Park H.-J."/>
            <person name="Ramirez L."/>
            <person name="Alfaro M."/>
            <person name="Sun H."/>
            <person name="Tritt A."/>
            <person name="Yoshinaga Y."/>
            <person name="Zwiers L.-H."/>
            <person name="Turgeon B."/>
            <person name="Goodwin S."/>
            <person name="Spatafora J."/>
            <person name="Crous P."/>
            <person name="Grigoriev I."/>
        </authorList>
    </citation>
    <scope>NUCLEOTIDE SEQUENCE</scope>
    <source>
        <strain evidence="16">CBS 122367</strain>
    </source>
</reference>
<dbReference type="GO" id="GO:0020037">
    <property type="term" value="F:heme binding"/>
    <property type="evidence" value="ECO:0007669"/>
    <property type="project" value="InterPro"/>
</dbReference>
<dbReference type="PROSITE" id="PS00086">
    <property type="entry name" value="CYTOCHROME_P450"/>
    <property type="match status" value="1"/>
</dbReference>
<dbReference type="Pfam" id="PF00067">
    <property type="entry name" value="p450"/>
    <property type="match status" value="1"/>
</dbReference>
<keyword evidence="12" id="KW-0472">Membrane</keyword>
<evidence type="ECO:0000256" key="8">
    <source>
        <dbReference type="ARBA" id="ARBA00022989"/>
    </source>
</evidence>
<dbReference type="InterPro" id="IPR017972">
    <property type="entry name" value="Cyt_P450_CS"/>
</dbReference>
<keyword evidence="10 13" id="KW-0408">Iron</keyword>
<keyword evidence="9 14" id="KW-0560">Oxidoreductase</keyword>
<evidence type="ECO:0000256" key="6">
    <source>
        <dbReference type="ARBA" id="ARBA00022692"/>
    </source>
</evidence>
<dbReference type="Gene3D" id="1.10.630.10">
    <property type="entry name" value="Cytochrome P450"/>
    <property type="match status" value="1"/>
</dbReference>
<keyword evidence="17" id="KW-1185">Reference proteome</keyword>
<dbReference type="GO" id="GO:0016020">
    <property type="term" value="C:membrane"/>
    <property type="evidence" value="ECO:0007669"/>
    <property type="project" value="UniProtKB-SubCell"/>
</dbReference>
<evidence type="ECO:0000256" key="9">
    <source>
        <dbReference type="ARBA" id="ARBA00023002"/>
    </source>
</evidence>
<dbReference type="EMBL" id="MU005657">
    <property type="protein sequence ID" value="KAF2675644.1"/>
    <property type="molecule type" value="Genomic_DNA"/>
</dbReference>
<dbReference type="OrthoDB" id="1844152at2759"/>
<keyword evidence="7 13" id="KW-0479">Metal-binding</keyword>
<dbReference type="SUPFAM" id="SSF48264">
    <property type="entry name" value="Cytochrome P450"/>
    <property type="match status" value="1"/>
</dbReference>
<organism evidence="16 17">
    <name type="scientific">Lentithecium fluviatile CBS 122367</name>
    <dbReference type="NCBI Taxonomy" id="1168545"/>
    <lineage>
        <taxon>Eukaryota</taxon>
        <taxon>Fungi</taxon>
        <taxon>Dikarya</taxon>
        <taxon>Ascomycota</taxon>
        <taxon>Pezizomycotina</taxon>
        <taxon>Dothideomycetes</taxon>
        <taxon>Pleosporomycetidae</taxon>
        <taxon>Pleosporales</taxon>
        <taxon>Massarineae</taxon>
        <taxon>Lentitheciaceae</taxon>
        <taxon>Lentithecium</taxon>
    </lineage>
</organism>
<evidence type="ECO:0000256" key="13">
    <source>
        <dbReference type="PIRSR" id="PIRSR602403-1"/>
    </source>
</evidence>
<dbReference type="AlphaFoldDB" id="A0A6G1IBQ2"/>
<dbReference type="PRINTS" id="PR00465">
    <property type="entry name" value="EP450IV"/>
</dbReference>
<dbReference type="GO" id="GO:0016705">
    <property type="term" value="F:oxidoreductase activity, acting on paired donors, with incorporation or reduction of molecular oxygen"/>
    <property type="evidence" value="ECO:0007669"/>
    <property type="project" value="InterPro"/>
</dbReference>
<evidence type="ECO:0000256" key="14">
    <source>
        <dbReference type="RuleBase" id="RU000461"/>
    </source>
</evidence>
<dbReference type="InterPro" id="IPR001128">
    <property type="entry name" value="Cyt_P450"/>
</dbReference>
<dbReference type="InterPro" id="IPR036396">
    <property type="entry name" value="Cyt_P450_sf"/>
</dbReference>
<keyword evidence="15" id="KW-0732">Signal</keyword>
<evidence type="ECO:0000256" key="1">
    <source>
        <dbReference type="ARBA" id="ARBA00001971"/>
    </source>
</evidence>
<accession>A0A6G1IBQ2</accession>
<dbReference type="GO" id="GO:0004497">
    <property type="term" value="F:monooxygenase activity"/>
    <property type="evidence" value="ECO:0007669"/>
    <property type="project" value="UniProtKB-KW"/>
</dbReference>
<evidence type="ECO:0000256" key="15">
    <source>
        <dbReference type="SAM" id="SignalP"/>
    </source>
</evidence>
<protein>
    <submittedName>
        <fullName evidence="16">Cytochrome P450</fullName>
    </submittedName>
</protein>
<name>A0A6G1IBQ2_9PLEO</name>
<evidence type="ECO:0000256" key="11">
    <source>
        <dbReference type="ARBA" id="ARBA00023033"/>
    </source>
</evidence>
<evidence type="ECO:0000313" key="16">
    <source>
        <dbReference type="EMBL" id="KAF2675644.1"/>
    </source>
</evidence>
<sequence length="503" mass="56526">METAAAVASLGLLFLSWLFYQQLIAADNDEFQTVSRPKNAANPIAEALARGYKAFSKPLEKPFYIIYWTKKLLILPPKYLVDIRRANRDHLSFQPAMNDMLFQYKWLGDSIKTELNQAVIIKGINPQLPKLSGPLIEESEFALDLNVGNSPDGKEVRAVEFANDISLRTFSRVLGGKALSRDQTYLDAFNAWSTGNMMTGFLTLMIPFHALRHTIGWPLAMYQKHARQKRLHNLAKTHVIRRMEEEKLGVRDSTEVDALQLAMKLLSQHPSSQDSATPTADLLAAQLWQLTWAGAQSPTMTLANMLIKVLETPEHGEALREEANTAIASQGWSDAMLNHMPLMDSFIREVHRLSPIFSLNVERKVMNQAFTFSDGLTLPRGTVFAFPASSCALDSELVVNPDEFDLYRFVKLAKQDAEREESDNRWAASQAGATNMVFGYGNHVCPGRFLAVRGLKIILARILMGYEVSWKRTDGKAPRMVMEGLSIPDPSQKVTIKRRARKS</sequence>
<dbReference type="CDD" id="cd11041">
    <property type="entry name" value="CYP503A1-like"/>
    <property type="match status" value="1"/>
</dbReference>
<comment type="subcellular location">
    <subcellularLocation>
        <location evidence="2">Membrane</location>
    </subcellularLocation>
</comment>
<evidence type="ECO:0000256" key="10">
    <source>
        <dbReference type="ARBA" id="ARBA00023004"/>
    </source>
</evidence>
<feature type="chain" id="PRO_5026139682" evidence="15">
    <location>
        <begin position="27"/>
        <end position="503"/>
    </location>
</feature>
<evidence type="ECO:0000256" key="2">
    <source>
        <dbReference type="ARBA" id="ARBA00004370"/>
    </source>
</evidence>
<feature type="binding site" description="axial binding residue" evidence="13">
    <location>
        <position position="445"/>
    </location>
    <ligand>
        <name>heme</name>
        <dbReference type="ChEBI" id="CHEBI:30413"/>
    </ligand>
    <ligandPart>
        <name>Fe</name>
        <dbReference type="ChEBI" id="CHEBI:18248"/>
    </ligandPart>
</feature>
<dbReference type="GO" id="GO:0005506">
    <property type="term" value="F:iron ion binding"/>
    <property type="evidence" value="ECO:0007669"/>
    <property type="project" value="InterPro"/>
</dbReference>
<evidence type="ECO:0000256" key="12">
    <source>
        <dbReference type="ARBA" id="ARBA00023136"/>
    </source>
</evidence>
<dbReference type="Proteomes" id="UP000799291">
    <property type="component" value="Unassembled WGS sequence"/>
</dbReference>
<keyword evidence="11 14" id="KW-0503">Monooxygenase</keyword>
<evidence type="ECO:0000256" key="4">
    <source>
        <dbReference type="ARBA" id="ARBA00010617"/>
    </source>
</evidence>
<gene>
    <name evidence="16" type="ORF">K458DRAFT_492955</name>
</gene>